<dbReference type="PRINTS" id="PR00901">
    <property type="entry name" value="PHEROMONEBAR"/>
</dbReference>
<dbReference type="GO" id="GO:0005886">
    <property type="term" value="C:plasma membrane"/>
    <property type="evidence" value="ECO:0007669"/>
    <property type="project" value="TreeGrafter"/>
</dbReference>
<evidence type="ECO:0000256" key="3">
    <source>
        <dbReference type="ARBA" id="ARBA00022507"/>
    </source>
</evidence>
<dbReference type="GO" id="GO:0004934">
    <property type="term" value="F:mating-type alpha-factor pheromone receptor activity"/>
    <property type="evidence" value="ECO:0007669"/>
    <property type="project" value="InterPro"/>
</dbReference>
<feature type="transmembrane region" description="Helical" evidence="11">
    <location>
        <begin position="261"/>
        <end position="280"/>
    </location>
</feature>
<keyword evidence="13" id="KW-1185">Reference proteome</keyword>
<dbReference type="GO" id="GO:0000750">
    <property type="term" value="P:pheromone-dependent signal transduction involved in conjugation with cellular fusion"/>
    <property type="evidence" value="ECO:0007669"/>
    <property type="project" value="TreeGrafter"/>
</dbReference>
<keyword evidence="5 11" id="KW-1133">Transmembrane helix</keyword>
<evidence type="ECO:0000256" key="1">
    <source>
        <dbReference type="ARBA" id="ARBA00004141"/>
    </source>
</evidence>
<gene>
    <name evidence="12" type="ORF">FA15DRAFT_702339</name>
</gene>
<keyword evidence="7 11" id="KW-0472">Membrane</keyword>
<dbReference type="EMBL" id="ML210169">
    <property type="protein sequence ID" value="TFK26924.1"/>
    <property type="molecule type" value="Genomic_DNA"/>
</dbReference>
<organism evidence="12 13">
    <name type="scientific">Coprinopsis marcescibilis</name>
    <name type="common">Agaric fungus</name>
    <name type="synonym">Psathyrella marcescibilis</name>
    <dbReference type="NCBI Taxonomy" id="230819"/>
    <lineage>
        <taxon>Eukaryota</taxon>
        <taxon>Fungi</taxon>
        <taxon>Dikarya</taxon>
        <taxon>Basidiomycota</taxon>
        <taxon>Agaricomycotina</taxon>
        <taxon>Agaricomycetes</taxon>
        <taxon>Agaricomycetidae</taxon>
        <taxon>Agaricales</taxon>
        <taxon>Agaricineae</taxon>
        <taxon>Psathyrellaceae</taxon>
        <taxon>Coprinopsis</taxon>
    </lineage>
</organism>
<accession>A0A5C3L1S7</accession>
<keyword evidence="6" id="KW-0297">G-protein coupled receptor</keyword>
<keyword evidence="3" id="KW-0589">Pheromone response</keyword>
<dbReference type="Proteomes" id="UP000307440">
    <property type="component" value="Unassembled WGS sequence"/>
</dbReference>
<dbReference type="OrthoDB" id="2874149at2759"/>
<evidence type="ECO:0000256" key="10">
    <source>
        <dbReference type="SAM" id="MobiDB-lite"/>
    </source>
</evidence>
<proteinExistence type="inferred from homology"/>
<dbReference type="AlphaFoldDB" id="A0A5C3L1S7"/>
<feature type="region of interest" description="Disordered" evidence="10">
    <location>
        <begin position="385"/>
        <end position="440"/>
    </location>
</feature>
<feature type="transmembrane region" description="Helical" evidence="11">
    <location>
        <begin position="198"/>
        <end position="218"/>
    </location>
</feature>
<evidence type="ECO:0000256" key="8">
    <source>
        <dbReference type="ARBA" id="ARBA00023170"/>
    </source>
</evidence>
<comment type="subcellular location">
    <subcellularLocation>
        <location evidence="1">Membrane</location>
        <topology evidence="1">Multi-pass membrane protein</topology>
    </subcellularLocation>
</comment>
<evidence type="ECO:0000256" key="6">
    <source>
        <dbReference type="ARBA" id="ARBA00023040"/>
    </source>
</evidence>
<feature type="transmembrane region" description="Helical" evidence="11">
    <location>
        <begin position="144"/>
        <end position="168"/>
    </location>
</feature>
<name>A0A5C3L1S7_COPMA</name>
<feature type="compositionally biased region" description="Basic and acidic residues" evidence="10">
    <location>
        <begin position="429"/>
        <end position="440"/>
    </location>
</feature>
<comment type="similarity">
    <text evidence="2">Belongs to the G-protein coupled receptor 4 family.</text>
</comment>
<evidence type="ECO:0000256" key="2">
    <source>
        <dbReference type="ARBA" id="ARBA00011085"/>
    </source>
</evidence>
<evidence type="ECO:0000256" key="5">
    <source>
        <dbReference type="ARBA" id="ARBA00022989"/>
    </source>
</evidence>
<feature type="transmembrane region" description="Helical" evidence="11">
    <location>
        <begin position="30"/>
        <end position="47"/>
    </location>
</feature>
<evidence type="ECO:0000313" key="12">
    <source>
        <dbReference type="EMBL" id="TFK26924.1"/>
    </source>
</evidence>
<keyword evidence="4 11" id="KW-0812">Transmembrane</keyword>
<keyword evidence="9" id="KW-0807">Transducer</keyword>
<evidence type="ECO:0000313" key="13">
    <source>
        <dbReference type="Proteomes" id="UP000307440"/>
    </source>
</evidence>
<feature type="compositionally biased region" description="Low complexity" evidence="10">
    <location>
        <begin position="388"/>
        <end position="405"/>
    </location>
</feature>
<evidence type="ECO:0000256" key="4">
    <source>
        <dbReference type="ARBA" id="ARBA00022692"/>
    </source>
</evidence>
<reference evidence="12 13" key="1">
    <citation type="journal article" date="2019" name="Nat. Ecol. Evol.">
        <title>Megaphylogeny resolves global patterns of mushroom evolution.</title>
        <authorList>
            <person name="Varga T."/>
            <person name="Krizsan K."/>
            <person name="Foldi C."/>
            <person name="Dima B."/>
            <person name="Sanchez-Garcia M."/>
            <person name="Sanchez-Ramirez S."/>
            <person name="Szollosi G.J."/>
            <person name="Szarkandi J.G."/>
            <person name="Papp V."/>
            <person name="Albert L."/>
            <person name="Andreopoulos W."/>
            <person name="Angelini C."/>
            <person name="Antonin V."/>
            <person name="Barry K.W."/>
            <person name="Bougher N.L."/>
            <person name="Buchanan P."/>
            <person name="Buyck B."/>
            <person name="Bense V."/>
            <person name="Catcheside P."/>
            <person name="Chovatia M."/>
            <person name="Cooper J."/>
            <person name="Damon W."/>
            <person name="Desjardin D."/>
            <person name="Finy P."/>
            <person name="Geml J."/>
            <person name="Haridas S."/>
            <person name="Hughes K."/>
            <person name="Justo A."/>
            <person name="Karasinski D."/>
            <person name="Kautmanova I."/>
            <person name="Kiss B."/>
            <person name="Kocsube S."/>
            <person name="Kotiranta H."/>
            <person name="LaButti K.M."/>
            <person name="Lechner B.E."/>
            <person name="Liimatainen K."/>
            <person name="Lipzen A."/>
            <person name="Lukacs Z."/>
            <person name="Mihaltcheva S."/>
            <person name="Morgado L.N."/>
            <person name="Niskanen T."/>
            <person name="Noordeloos M.E."/>
            <person name="Ohm R.A."/>
            <person name="Ortiz-Santana B."/>
            <person name="Ovrebo C."/>
            <person name="Racz N."/>
            <person name="Riley R."/>
            <person name="Savchenko A."/>
            <person name="Shiryaev A."/>
            <person name="Soop K."/>
            <person name="Spirin V."/>
            <person name="Szebenyi C."/>
            <person name="Tomsovsky M."/>
            <person name="Tulloss R.E."/>
            <person name="Uehling J."/>
            <person name="Grigoriev I.V."/>
            <person name="Vagvolgyi C."/>
            <person name="Papp T."/>
            <person name="Martin F.M."/>
            <person name="Miettinen O."/>
            <person name="Hibbett D.S."/>
            <person name="Nagy L.G."/>
        </authorList>
    </citation>
    <scope>NUCLEOTIDE SEQUENCE [LARGE SCALE GENOMIC DNA]</scope>
    <source>
        <strain evidence="12 13">CBS 121175</strain>
    </source>
</reference>
<dbReference type="InterPro" id="IPR001499">
    <property type="entry name" value="GPCR_STE3"/>
</dbReference>
<protein>
    <submittedName>
        <fullName evidence="12">Pheromone B alpha 1 receptor</fullName>
    </submittedName>
</protein>
<evidence type="ECO:0000256" key="9">
    <source>
        <dbReference type="ARBA" id="ARBA00023224"/>
    </source>
</evidence>
<evidence type="ECO:0000256" key="11">
    <source>
        <dbReference type="SAM" id="Phobius"/>
    </source>
</evidence>
<feature type="transmembrane region" description="Helical" evidence="11">
    <location>
        <begin position="103"/>
        <end position="124"/>
    </location>
</feature>
<evidence type="ECO:0000256" key="7">
    <source>
        <dbReference type="ARBA" id="ARBA00023136"/>
    </source>
</evidence>
<dbReference type="PANTHER" id="PTHR28097">
    <property type="entry name" value="PHEROMONE A FACTOR RECEPTOR"/>
    <property type="match status" value="1"/>
</dbReference>
<dbReference type="Pfam" id="PF02076">
    <property type="entry name" value="STE3"/>
    <property type="match status" value="1"/>
</dbReference>
<feature type="compositionally biased region" description="Polar residues" evidence="10">
    <location>
        <begin position="406"/>
        <end position="423"/>
    </location>
</feature>
<keyword evidence="8 12" id="KW-0675">Receptor</keyword>
<dbReference type="InterPro" id="IPR000481">
    <property type="entry name" value="GPCR_Pheromne_B_alpha_rcpt"/>
</dbReference>
<dbReference type="CDD" id="cd14966">
    <property type="entry name" value="7tmD_STE3"/>
    <property type="match status" value="1"/>
</dbReference>
<sequence>MFAFIGFLCCAIPFPWHLEAWNTGTCLYMFWVGIGCLAQFVNSIVWAKSAINYAPIWCDISARLIIGCAWAIPAASLCINRRLYHIASVQSVTVSKAEKRRAIMVDLAIGLGLPILGMILQYIPQGHRFDIFEEVGCFPFTYNTTVAFALVHIPPVVIGLVSGVYCALSIRKFWKRHTQYGELLSGHRNLTSSRYIRLMALAGCDVLFTVPAGCWSIATNARVGIYPWLGWEDTHIGFERVDQYPSILWRHNPEMEMGFEFTRWSIIFCAVVFFGFFGFADEARKHYRSAVGSVAKKMGYSTFSLNGSTAFGSSNGKMGSHVTDSMGKIRPAPPVFVHREMLSRHRSIDSFTNISVDENEKAFNPTASYGGLTISDVGGALADLNEKAPASPSTSSSSSTITSPSVTRQPSRVSISEQPSTLAVPSAKDAPRHQSDASAV</sequence>
<dbReference type="PRINTS" id="PR00899">
    <property type="entry name" value="GPCRSTE3"/>
</dbReference>
<dbReference type="PANTHER" id="PTHR28097:SF1">
    <property type="entry name" value="PHEROMONE A FACTOR RECEPTOR"/>
    <property type="match status" value="1"/>
</dbReference>